<evidence type="ECO:0000256" key="1">
    <source>
        <dbReference type="ARBA" id="ARBA00022679"/>
    </source>
</evidence>
<gene>
    <name evidence="5" type="ORF">AKJ09_09992</name>
</gene>
<keyword evidence="1 2" id="KW-0808">Transferase</keyword>
<evidence type="ECO:0000256" key="3">
    <source>
        <dbReference type="SAM" id="MobiDB-lite"/>
    </source>
</evidence>
<dbReference type="InterPro" id="IPR048254">
    <property type="entry name" value="CDP_ALCOHOL_P_TRANSF_CS"/>
</dbReference>
<dbReference type="GO" id="GO:0008654">
    <property type="term" value="P:phospholipid biosynthetic process"/>
    <property type="evidence" value="ECO:0007669"/>
    <property type="project" value="InterPro"/>
</dbReference>
<keyword evidence="4" id="KW-1133">Transmembrane helix</keyword>
<dbReference type="Pfam" id="PF01066">
    <property type="entry name" value="CDP-OH_P_transf"/>
    <property type="match status" value="1"/>
</dbReference>
<feature type="region of interest" description="Disordered" evidence="3">
    <location>
        <begin position="247"/>
        <end position="278"/>
    </location>
</feature>
<dbReference type="GO" id="GO:0016780">
    <property type="term" value="F:phosphotransferase activity, for other substituted phosphate groups"/>
    <property type="evidence" value="ECO:0007669"/>
    <property type="project" value="InterPro"/>
</dbReference>
<feature type="transmembrane region" description="Helical" evidence="4">
    <location>
        <begin position="184"/>
        <end position="204"/>
    </location>
</feature>
<feature type="transmembrane region" description="Helical" evidence="4">
    <location>
        <begin position="210"/>
        <end position="229"/>
    </location>
</feature>
<dbReference type="Gene3D" id="1.20.120.1760">
    <property type="match status" value="1"/>
</dbReference>
<dbReference type="KEGG" id="llu:AKJ09_09992"/>
<dbReference type="STRING" id="1391654.AKJ09_09992"/>
<name>A0A0K1QC54_9BACT</name>
<feature type="transmembrane region" description="Helical" evidence="4">
    <location>
        <begin position="143"/>
        <end position="163"/>
    </location>
</feature>
<dbReference type="PROSITE" id="PS00379">
    <property type="entry name" value="CDP_ALCOHOL_P_TRANSF"/>
    <property type="match status" value="1"/>
</dbReference>
<sequence length="278" mass="28578">MCAALAVVLAAFAAVSIVSGPRSFERLDREAPLPLVGKAPMEAVYAALGPVARFLVALRVSANAVTIASFGLAVVAAVLFAFGHFGLGAVVASTAALADALDGLIARQTRTASKYGQVLDTTIDRYVEALFIGGIAIYVRHDLLLLLLALGALVGGFMVSYASSVLRELAVPDPKAPMRRAERLSCLLVSATLVPFVASAGHALPMRLQLGPIILALATIAVVGNVSALRRLLRGARVAAAANPVVPVPPPPAPAPVRSTPSLKGPASAPASKRLRHP</sequence>
<keyword evidence="4" id="KW-0812">Transmembrane</keyword>
<dbReference type="EMBL" id="CP012333">
    <property type="protein sequence ID" value="AKV03329.1"/>
    <property type="molecule type" value="Genomic_DNA"/>
</dbReference>
<accession>A0A0K1QC54</accession>
<dbReference type="InterPro" id="IPR043130">
    <property type="entry name" value="CDP-OH_PTrfase_TM_dom"/>
</dbReference>
<dbReference type="GO" id="GO:0016020">
    <property type="term" value="C:membrane"/>
    <property type="evidence" value="ECO:0007669"/>
    <property type="project" value="InterPro"/>
</dbReference>
<dbReference type="AlphaFoldDB" id="A0A0K1QC54"/>
<dbReference type="InterPro" id="IPR000462">
    <property type="entry name" value="CDP-OH_P_trans"/>
</dbReference>
<evidence type="ECO:0000313" key="6">
    <source>
        <dbReference type="Proteomes" id="UP000064967"/>
    </source>
</evidence>
<evidence type="ECO:0000256" key="4">
    <source>
        <dbReference type="SAM" id="Phobius"/>
    </source>
</evidence>
<feature type="transmembrane region" description="Helical" evidence="4">
    <location>
        <begin position="43"/>
        <end position="60"/>
    </location>
</feature>
<keyword evidence="6" id="KW-1185">Reference proteome</keyword>
<feature type="transmembrane region" description="Helical" evidence="4">
    <location>
        <begin position="72"/>
        <end position="98"/>
    </location>
</feature>
<evidence type="ECO:0000256" key="2">
    <source>
        <dbReference type="RuleBase" id="RU003750"/>
    </source>
</evidence>
<dbReference type="Proteomes" id="UP000064967">
    <property type="component" value="Chromosome"/>
</dbReference>
<comment type="similarity">
    <text evidence="2">Belongs to the CDP-alcohol phosphatidyltransferase class-I family.</text>
</comment>
<proteinExistence type="inferred from homology"/>
<protein>
    <submittedName>
        <fullName evidence="5">CDP-diacylglycerol--glycerol-3-phosphate 3-phosphatidyltransferase</fullName>
    </submittedName>
</protein>
<reference evidence="5 6" key="1">
    <citation type="submission" date="2015-08" db="EMBL/GenBank/DDBJ databases">
        <authorList>
            <person name="Babu N.S."/>
            <person name="Beckwith C.J."/>
            <person name="Beseler K.G."/>
            <person name="Brison A."/>
            <person name="Carone J.V."/>
            <person name="Caskin T.P."/>
            <person name="Diamond M."/>
            <person name="Durham M.E."/>
            <person name="Foxe J.M."/>
            <person name="Go M."/>
            <person name="Henderson B.A."/>
            <person name="Jones I.B."/>
            <person name="McGettigan J.A."/>
            <person name="Micheletti S.J."/>
            <person name="Nasrallah M.E."/>
            <person name="Ortiz D."/>
            <person name="Piller C.R."/>
            <person name="Privatt S.R."/>
            <person name="Schneider S.L."/>
            <person name="Sharp S."/>
            <person name="Smith T.C."/>
            <person name="Stanton J.D."/>
            <person name="Ullery H.E."/>
            <person name="Wilson R.J."/>
            <person name="Serrano M.G."/>
            <person name="Buck G."/>
            <person name="Lee V."/>
            <person name="Wang Y."/>
            <person name="Carvalho R."/>
            <person name="Voegtly L."/>
            <person name="Shi R."/>
            <person name="Duckworth R."/>
            <person name="Johnson A."/>
            <person name="Loviza R."/>
            <person name="Walstead R."/>
            <person name="Shah Z."/>
            <person name="Kiflezghi M."/>
            <person name="Wade K."/>
            <person name="Ball S.L."/>
            <person name="Bradley K.W."/>
            <person name="Asai D.J."/>
            <person name="Bowman C.A."/>
            <person name="Russell D.A."/>
            <person name="Pope W.H."/>
            <person name="Jacobs-Sera D."/>
            <person name="Hendrix R.W."/>
            <person name="Hatfull G.F."/>
        </authorList>
    </citation>
    <scope>NUCLEOTIDE SEQUENCE [LARGE SCALE GENOMIC DNA]</scope>
    <source>
        <strain evidence="5 6">DSM 27648</strain>
    </source>
</reference>
<evidence type="ECO:0000313" key="5">
    <source>
        <dbReference type="EMBL" id="AKV03329.1"/>
    </source>
</evidence>
<keyword evidence="4" id="KW-0472">Membrane</keyword>
<organism evidence="5 6">
    <name type="scientific">Labilithrix luteola</name>
    <dbReference type="NCBI Taxonomy" id="1391654"/>
    <lineage>
        <taxon>Bacteria</taxon>
        <taxon>Pseudomonadati</taxon>
        <taxon>Myxococcota</taxon>
        <taxon>Polyangia</taxon>
        <taxon>Polyangiales</taxon>
        <taxon>Labilitrichaceae</taxon>
        <taxon>Labilithrix</taxon>
    </lineage>
</organism>